<feature type="domain" description="Matrix-remodeling-associated protein 7 helical" evidence="3">
    <location>
        <begin position="101"/>
        <end position="154"/>
    </location>
</feature>
<sequence length="155" mass="18071">MIKESLLENLSIYNDSLSIYYLGTVFISILSVVFAWWYHKYTIETNGKDKDKMTTEGQNVDKQPSLNNEMSDFSEGEEQENDNLDDEIISKLKIGRQTLLAEKVAASLTEEQLLEEREVEKQQLEAIFQLLQSQQDKFQVASLEELEDQLKLYRH</sequence>
<dbReference type="EMBL" id="GECZ01004922">
    <property type="protein sequence ID" value="JAS64847.1"/>
    <property type="molecule type" value="Transcribed_RNA"/>
</dbReference>
<organism evidence="4">
    <name type="scientific">Cuerna arida</name>
    <dbReference type="NCBI Taxonomy" id="1464854"/>
    <lineage>
        <taxon>Eukaryota</taxon>
        <taxon>Metazoa</taxon>
        <taxon>Ecdysozoa</taxon>
        <taxon>Arthropoda</taxon>
        <taxon>Hexapoda</taxon>
        <taxon>Insecta</taxon>
        <taxon>Pterygota</taxon>
        <taxon>Neoptera</taxon>
        <taxon>Paraneoptera</taxon>
        <taxon>Hemiptera</taxon>
        <taxon>Auchenorrhyncha</taxon>
        <taxon>Membracoidea</taxon>
        <taxon>Cicadellidae</taxon>
        <taxon>Cicadellinae</taxon>
        <taxon>Proconiini</taxon>
        <taxon>Cuerna</taxon>
    </lineage>
</organism>
<accession>A0A1B6GQY9</accession>
<protein>
    <recommendedName>
        <fullName evidence="3">Matrix-remodeling-associated protein 7 helical domain-containing protein</fullName>
    </recommendedName>
</protein>
<gene>
    <name evidence="4" type="ORF">g.9595</name>
</gene>
<evidence type="ECO:0000256" key="2">
    <source>
        <dbReference type="SAM" id="Phobius"/>
    </source>
</evidence>
<keyword evidence="2" id="KW-1133">Transmembrane helix</keyword>
<dbReference type="Pfam" id="PF25473">
    <property type="entry name" value="MXRA7_helical"/>
    <property type="match status" value="1"/>
</dbReference>
<feature type="transmembrane region" description="Helical" evidence="2">
    <location>
        <begin position="20"/>
        <end position="38"/>
    </location>
</feature>
<evidence type="ECO:0000256" key="1">
    <source>
        <dbReference type="SAM" id="MobiDB-lite"/>
    </source>
</evidence>
<reference evidence="4" key="1">
    <citation type="submission" date="2015-11" db="EMBL/GenBank/DDBJ databases">
        <title>De novo transcriptome assembly of four potential Pierce s Disease insect vectors from Arizona vineyards.</title>
        <authorList>
            <person name="Tassone E.E."/>
        </authorList>
    </citation>
    <scope>NUCLEOTIDE SEQUENCE</scope>
</reference>
<dbReference type="InterPro" id="IPR057534">
    <property type="entry name" value="MXRA7_helical"/>
</dbReference>
<keyword evidence="2" id="KW-0812">Transmembrane</keyword>
<keyword evidence="2" id="KW-0472">Membrane</keyword>
<dbReference type="InterPro" id="IPR026622">
    <property type="entry name" value="Mxra7"/>
</dbReference>
<dbReference type="AlphaFoldDB" id="A0A1B6GQY9"/>
<proteinExistence type="predicted"/>
<name>A0A1B6GQY9_9HEMI</name>
<dbReference type="PANTHER" id="PTHR21845">
    <property type="entry name" value="TRANSMEMBRANE ANCHOR PROTEIN 1"/>
    <property type="match status" value="1"/>
</dbReference>
<feature type="region of interest" description="Disordered" evidence="1">
    <location>
        <begin position="48"/>
        <end position="84"/>
    </location>
</feature>
<feature type="compositionally biased region" description="Polar residues" evidence="1">
    <location>
        <begin position="55"/>
        <end position="71"/>
    </location>
</feature>
<feature type="compositionally biased region" description="Acidic residues" evidence="1">
    <location>
        <begin position="72"/>
        <end position="84"/>
    </location>
</feature>
<evidence type="ECO:0000313" key="4">
    <source>
        <dbReference type="EMBL" id="JAS64847.1"/>
    </source>
</evidence>
<dbReference type="PANTHER" id="PTHR21845:SF2">
    <property type="entry name" value="MATRIX-REMODELING-ASSOCIATED PROTEIN 7"/>
    <property type="match status" value="1"/>
</dbReference>
<evidence type="ECO:0000259" key="3">
    <source>
        <dbReference type="Pfam" id="PF25473"/>
    </source>
</evidence>